<proteinExistence type="predicted"/>
<reference evidence="1 2" key="1">
    <citation type="submission" date="2017-02" db="EMBL/GenBank/DDBJ databases">
        <authorList>
            <person name="Peterson S.W."/>
        </authorList>
    </citation>
    <scope>NUCLEOTIDE SEQUENCE [LARGE SCALE GENOMIC DNA]</scope>
    <source>
        <strain evidence="1 2">DSM 18108</strain>
    </source>
</reference>
<evidence type="ECO:0000313" key="2">
    <source>
        <dbReference type="Proteomes" id="UP000190166"/>
    </source>
</evidence>
<gene>
    <name evidence="1" type="ORF">SAMN05660461_2775</name>
</gene>
<accession>A0A1T5NUK1</accession>
<dbReference type="EMBL" id="FUZZ01000002">
    <property type="protein sequence ID" value="SKD04174.1"/>
    <property type="molecule type" value="Genomic_DNA"/>
</dbReference>
<evidence type="ECO:0000313" key="1">
    <source>
        <dbReference type="EMBL" id="SKD04174.1"/>
    </source>
</evidence>
<dbReference type="STRING" id="393003.SAMN05660461_2775"/>
<sequence length="89" mass="9935">MNMLFYYDELYKAAVERINKLVDISVTQKNALIQRLKSQAPFLATTTEDIDLVAQRMMNSLGMVLCPDAAADFAGGSKLLEMEMLNNGE</sequence>
<dbReference type="AlphaFoldDB" id="A0A1T5NUK1"/>
<dbReference type="RefSeq" id="WP_079470098.1">
    <property type="nucleotide sequence ID" value="NZ_FUZZ01000002.1"/>
</dbReference>
<organism evidence="1 2">
    <name type="scientific">Chitinophaga ginsengisegetis</name>
    <dbReference type="NCBI Taxonomy" id="393003"/>
    <lineage>
        <taxon>Bacteria</taxon>
        <taxon>Pseudomonadati</taxon>
        <taxon>Bacteroidota</taxon>
        <taxon>Chitinophagia</taxon>
        <taxon>Chitinophagales</taxon>
        <taxon>Chitinophagaceae</taxon>
        <taxon>Chitinophaga</taxon>
    </lineage>
</organism>
<protein>
    <submittedName>
        <fullName evidence="1">Uncharacterized protein</fullName>
    </submittedName>
</protein>
<name>A0A1T5NUK1_9BACT</name>
<dbReference type="Proteomes" id="UP000190166">
    <property type="component" value="Unassembled WGS sequence"/>
</dbReference>
<keyword evidence="2" id="KW-1185">Reference proteome</keyword>